<feature type="domain" description="UBC core" evidence="1">
    <location>
        <begin position="22"/>
        <end position="124"/>
    </location>
</feature>
<gene>
    <name evidence="2" type="ORF">FGO68_gene1223</name>
</gene>
<reference evidence="2" key="1">
    <citation type="submission" date="2019-06" db="EMBL/GenBank/DDBJ databases">
        <authorList>
            <person name="Zheng W."/>
        </authorList>
    </citation>
    <scope>NUCLEOTIDE SEQUENCE</scope>
    <source>
        <strain evidence="2">QDHG01</strain>
    </source>
</reference>
<comment type="caution">
    <text evidence="2">The sequence shown here is derived from an EMBL/GenBank/DDBJ whole genome shotgun (WGS) entry which is preliminary data.</text>
</comment>
<dbReference type="PANTHER" id="PTHR24067">
    <property type="entry name" value="UBIQUITIN-CONJUGATING ENZYME E2"/>
    <property type="match status" value="1"/>
</dbReference>
<proteinExistence type="predicted"/>
<protein>
    <recommendedName>
        <fullName evidence="1">UBC core domain-containing protein</fullName>
    </recommendedName>
</protein>
<dbReference type="AlphaFoldDB" id="A0A8J8NJS7"/>
<dbReference type="SUPFAM" id="SSF54495">
    <property type="entry name" value="UBC-like"/>
    <property type="match status" value="1"/>
</dbReference>
<dbReference type="CDD" id="cd23794">
    <property type="entry name" value="UBCc_UBE2F_UBE2M"/>
    <property type="match status" value="1"/>
</dbReference>
<name>A0A8J8NJS7_HALGN</name>
<dbReference type="Proteomes" id="UP000785679">
    <property type="component" value="Unassembled WGS sequence"/>
</dbReference>
<dbReference type="EMBL" id="RRYP01014848">
    <property type="protein sequence ID" value="TNV75776.1"/>
    <property type="molecule type" value="Genomic_DNA"/>
</dbReference>
<evidence type="ECO:0000259" key="1">
    <source>
        <dbReference type="PROSITE" id="PS50127"/>
    </source>
</evidence>
<sequence>MLESGQTQEQIDAAIAAGKKPPGQLRVIKDLTDIELPSNAKLIQPDPANFMLYHVDVDLSKEDCYWRGGKYRFTITIPHSYPHEAPKCHCDTQIYHPNIDMQGNVCQHVAVQGQGAEDAQRGLA</sequence>
<dbReference type="OrthoDB" id="10249039at2759"/>
<dbReference type="Pfam" id="PF00179">
    <property type="entry name" value="UQ_con"/>
    <property type="match status" value="1"/>
</dbReference>
<dbReference type="InterPro" id="IPR050113">
    <property type="entry name" value="Ub_conjugating_enzyme"/>
</dbReference>
<evidence type="ECO:0000313" key="3">
    <source>
        <dbReference type="Proteomes" id="UP000785679"/>
    </source>
</evidence>
<organism evidence="2 3">
    <name type="scientific">Halteria grandinella</name>
    <dbReference type="NCBI Taxonomy" id="5974"/>
    <lineage>
        <taxon>Eukaryota</taxon>
        <taxon>Sar</taxon>
        <taxon>Alveolata</taxon>
        <taxon>Ciliophora</taxon>
        <taxon>Intramacronucleata</taxon>
        <taxon>Spirotrichea</taxon>
        <taxon>Stichotrichia</taxon>
        <taxon>Sporadotrichida</taxon>
        <taxon>Halteriidae</taxon>
        <taxon>Halteria</taxon>
    </lineage>
</organism>
<dbReference type="InterPro" id="IPR016135">
    <property type="entry name" value="UBQ-conjugating_enzyme/RWD"/>
</dbReference>
<dbReference type="PROSITE" id="PS50127">
    <property type="entry name" value="UBC_2"/>
    <property type="match status" value="1"/>
</dbReference>
<keyword evidence="3" id="KW-1185">Reference proteome</keyword>
<dbReference type="Gene3D" id="3.10.110.10">
    <property type="entry name" value="Ubiquitin Conjugating Enzyme"/>
    <property type="match status" value="1"/>
</dbReference>
<dbReference type="InterPro" id="IPR000608">
    <property type="entry name" value="UBC"/>
</dbReference>
<evidence type="ECO:0000313" key="2">
    <source>
        <dbReference type="EMBL" id="TNV75776.1"/>
    </source>
</evidence>
<accession>A0A8J8NJS7</accession>